<dbReference type="EMBL" id="BOPF01000002">
    <property type="protein sequence ID" value="GIJ43747.1"/>
    <property type="molecule type" value="Genomic_DNA"/>
</dbReference>
<protein>
    <submittedName>
        <fullName evidence="1">Uncharacterized protein</fullName>
    </submittedName>
</protein>
<sequence>MNNSPLSDTMAEHAATKSPESYERFLALFRASTIGIATTGTPIRDADGNLTTGHGFGAGRTTHGDGQPRILAFADPEVALRNFGPRFNAGVSGAVLLQMAATDDGCAGILVNSAIAEISLVISKSTARSVLAPDAEPAQPKRHWWNRR</sequence>
<evidence type="ECO:0000313" key="1">
    <source>
        <dbReference type="EMBL" id="GIJ43747.1"/>
    </source>
</evidence>
<gene>
    <name evidence="1" type="ORF">Val02_06330</name>
</gene>
<evidence type="ECO:0000313" key="2">
    <source>
        <dbReference type="Proteomes" id="UP000619260"/>
    </source>
</evidence>
<reference evidence="1" key="1">
    <citation type="submission" date="2021-01" db="EMBL/GenBank/DDBJ databases">
        <title>Whole genome shotgun sequence of Virgisporangium aliadipatigenens NBRC 105644.</title>
        <authorList>
            <person name="Komaki H."/>
            <person name="Tamura T."/>
        </authorList>
    </citation>
    <scope>NUCLEOTIDE SEQUENCE</scope>
    <source>
        <strain evidence="1">NBRC 105644</strain>
    </source>
</reference>
<dbReference type="Proteomes" id="UP000619260">
    <property type="component" value="Unassembled WGS sequence"/>
</dbReference>
<keyword evidence="2" id="KW-1185">Reference proteome</keyword>
<organism evidence="1 2">
    <name type="scientific">Virgisporangium aliadipatigenens</name>
    <dbReference type="NCBI Taxonomy" id="741659"/>
    <lineage>
        <taxon>Bacteria</taxon>
        <taxon>Bacillati</taxon>
        <taxon>Actinomycetota</taxon>
        <taxon>Actinomycetes</taxon>
        <taxon>Micromonosporales</taxon>
        <taxon>Micromonosporaceae</taxon>
        <taxon>Virgisporangium</taxon>
    </lineage>
</organism>
<name>A0A8J3YGD0_9ACTN</name>
<proteinExistence type="predicted"/>
<accession>A0A8J3YGD0</accession>
<comment type="caution">
    <text evidence="1">The sequence shown here is derived from an EMBL/GenBank/DDBJ whole genome shotgun (WGS) entry which is preliminary data.</text>
</comment>
<dbReference type="AlphaFoldDB" id="A0A8J3YGD0"/>
<dbReference type="RefSeq" id="WP_203897300.1">
    <property type="nucleotide sequence ID" value="NZ_BOPF01000002.1"/>
</dbReference>